<dbReference type="GO" id="GO:0005634">
    <property type="term" value="C:nucleus"/>
    <property type="evidence" value="ECO:0007669"/>
    <property type="project" value="UniProtKB-SubCell"/>
</dbReference>
<dbReference type="GO" id="GO:0006281">
    <property type="term" value="P:DNA repair"/>
    <property type="evidence" value="ECO:0007669"/>
    <property type="project" value="UniProtKB-UniRule"/>
</dbReference>
<proteinExistence type="inferred from homology"/>
<dbReference type="GO" id="GO:0006310">
    <property type="term" value="P:DNA recombination"/>
    <property type="evidence" value="ECO:0007669"/>
    <property type="project" value="UniProtKB-UniRule"/>
</dbReference>
<comment type="subcellular location">
    <subcellularLocation>
        <location evidence="1 7">Nucleus</location>
    </subcellularLocation>
</comment>
<dbReference type="AlphaFoldDB" id="A0A9W8CP58"/>
<dbReference type="PANTHER" id="PTHR16140:SF0">
    <property type="entry name" value="NON-STRUCTURAL MAINTENANCE OF CHROMOSOMES ELEMENT 4"/>
    <property type="match status" value="1"/>
</dbReference>
<evidence type="ECO:0000256" key="4">
    <source>
        <dbReference type="ARBA" id="ARBA00023172"/>
    </source>
</evidence>
<keyword evidence="11" id="KW-1185">Reference proteome</keyword>
<dbReference type="InterPro" id="IPR027786">
    <property type="entry name" value="Nse4/EID"/>
</dbReference>
<evidence type="ECO:0000313" key="10">
    <source>
        <dbReference type="EMBL" id="KAJ1718753.1"/>
    </source>
</evidence>
<evidence type="ECO:0000256" key="2">
    <source>
        <dbReference type="ARBA" id="ARBA00008997"/>
    </source>
</evidence>
<dbReference type="InterPro" id="IPR029225">
    <property type="entry name" value="Nse4_Nse3-bd"/>
</dbReference>
<comment type="caution">
    <text evidence="10">The sequence shown here is derived from an EMBL/GenBank/DDBJ whole genome shotgun (WGS) entry which is preliminary data.</text>
</comment>
<protein>
    <recommendedName>
        <fullName evidence="7">Non-structural maintenance of chromosomes element 4</fullName>
    </recommendedName>
</protein>
<comment type="function">
    <text evidence="7">Component of the SMC5-SMC6 complex, that promotes sister chromatid alignment after DNA damage and facilitates double-stranded DNA breaks (DSBs) repair via homologous recombination between sister chromatids.</text>
</comment>
<evidence type="ECO:0000256" key="5">
    <source>
        <dbReference type="ARBA" id="ARBA00023204"/>
    </source>
</evidence>
<accession>A0A9W8CP58</accession>
<dbReference type="PANTHER" id="PTHR16140">
    <property type="entry name" value="NON-STRUCTURAL MAINTENANCE OF CHROMOSOMES ELEMENT 4"/>
    <property type="match status" value="1"/>
</dbReference>
<comment type="similarity">
    <text evidence="2 7">Belongs to the NSE4 family.</text>
</comment>
<feature type="domain" description="Nse4/EID protein Nse3/MAGE-binding" evidence="9">
    <location>
        <begin position="64"/>
        <end position="100"/>
    </location>
</feature>
<reference evidence="10" key="1">
    <citation type="submission" date="2022-07" db="EMBL/GenBank/DDBJ databases">
        <title>Phylogenomic reconstructions and comparative analyses of Kickxellomycotina fungi.</title>
        <authorList>
            <person name="Reynolds N.K."/>
            <person name="Stajich J.E."/>
            <person name="Barry K."/>
            <person name="Grigoriev I.V."/>
            <person name="Crous P."/>
            <person name="Smith M.E."/>
        </authorList>
    </citation>
    <scope>NUCLEOTIDE SEQUENCE</scope>
    <source>
        <strain evidence="10">NBRC 32514</strain>
    </source>
</reference>
<dbReference type="InterPro" id="IPR014854">
    <property type="entry name" value="Nse4_C"/>
</dbReference>
<evidence type="ECO:0000256" key="1">
    <source>
        <dbReference type="ARBA" id="ARBA00004123"/>
    </source>
</evidence>
<dbReference type="OrthoDB" id="361242at2759"/>
<evidence type="ECO:0000256" key="3">
    <source>
        <dbReference type="ARBA" id="ARBA00022763"/>
    </source>
</evidence>
<evidence type="ECO:0000313" key="11">
    <source>
        <dbReference type="Proteomes" id="UP001149813"/>
    </source>
</evidence>
<keyword evidence="3 7" id="KW-0227">DNA damage</keyword>
<keyword evidence="6 7" id="KW-0539">Nucleus</keyword>
<sequence>MSDSDNDNMDDRRELRHSYRSLLATAQAQRSDLLADDGSALVATLQQANGFYRRVRTTTEGILDSRLLIFAADVSAQRAHQLRIDSSAFDTPAYVDHLAAQLQQQQLPTREKAWASLGCRAWALSRAPPRFSCLYGPLLAEKKPRRVAAQRRARQPRNTAEAARVENVDEADVRRAENQTTRLVQKVHKLLLRHGPINLFRFVTNPRSFAQSVENIFYVSFLIRDGKAHIDVASGQPVIEACEPPQQEDYALGLARKQLIFSLDEPTWREIIDVYAVEESVIPQRAAEQ</sequence>
<evidence type="ECO:0000259" key="8">
    <source>
        <dbReference type="Pfam" id="PF08743"/>
    </source>
</evidence>
<dbReference type="GO" id="GO:0030915">
    <property type="term" value="C:Smc5-Smc6 complex"/>
    <property type="evidence" value="ECO:0007669"/>
    <property type="project" value="UniProtKB-UniRule"/>
</dbReference>
<comment type="subunit">
    <text evidence="7">Component of the SMC5-SMC6 complex.</text>
</comment>
<keyword evidence="5 7" id="KW-0234">DNA repair</keyword>
<organism evidence="10 11">
    <name type="scientific">Coemansia erecta</name>
    <dbReference type="NCBI Taxonomy" id="147472"/>
    <lineage>
        <taxon>Eukaryota</taxon>
        <taxon>Fungi</taxon>
        <taxon>Fungi incertae sedis</taxon>
        <taxon>Zoopagomycota</taxon>
        <taxon>Kickxellomycotina</taxon>
        <taxon>Kickxellomycetes</taxon>
        <taxon>Kickxellales</taxon>
        <taxon>Kickxellaceae</taxon>
        <taxon>Coemansia</taxon>
    </lineage>
</organism>
<evidence type="ECO:0000256" key="6">
    <source>
        <dbReference type="ARBA" id="ARBA00023242"/>
    </source>
</evidence>
<name>A0A9W8CP58_9FUNG</name>
<dbReference type="Pfam" id="PF08743">
    <property type="entry name" value="Nse4_C"/>
    <property type="match status" value="1"/>
</dbReference>
<evidence type="ECO:0000259" key="9">
    <source>
        <dbReference type="Pfam" id="PF15412"/>
    </source>
</evidence>
<keyword evidence="4 7" id="KW-0233">DNA recombination</keyword>
<dbReference type="Proteomes" id="UP001149813">
    <property type="component" value="Unassembled WGS sequence"/>
</dbReference>
<dbReference type="Pfam" id="PF15412">
    <property type="entry name" value="Nse4-Nse3_bdg"/>
    <property type="match status" value="1"/>
</dbReference>
<gene>
    <name evidence="10" type="ORF">LPJ53_006333</name>
</gene>
<feature type="domain" description="Non-structural maintenance of chromosome element 4 C-terminal" evidence="8">
    <location>
        <begin position="196"/>
        <end position="282"/>
    </location>
</feature>
<dbReference type="EMBL" id="JANBOJ010000675">
    <property type="protein sequence ID" value="KAJ1718753.1"/>
    <property type="molecule type" value="Genomic_DNA"/>
</dbReference>
<evidence type="ECO:0000256" key="7">
    <source>
        <dbReference type="RuleBase" id="RU365071"/>
    </source>
</evidence>